<evidence type="ECO:0000256" key="1">
    <source>
        <dbReference type="SAM" id="Phobius"/>
    </source>
</evidence>
<evidence type="ECO:0000313" key="3">
    <source>
        <dbReference type="Proteomes" id="UP000008229"/>
    </source>
</evidence>
<proteinExistence type="predicted"/>
<organism evidence="2 3">
    <name type="scientific">Conexibacter woesei (strain DSM 14684 / CCUG 47730 / CIP 108061 / JCM 11494 / NBRC 100937 / ID131577)</name>
    <dbReference type="NCBI Taxonomy" id="469383"/>
    <lineage>
        <taxon>Bacteria</taxon>
        <taxon>Bacillati</taxon>
        <taxon>Actinomycetota</taxon>
        <taxon>Thermoleophilia</taxon>
        <taxon>Solirubrobacterales</taxon>
        <taxon>Conexibacteraceae</taxon>
        <taxon>Conexibacter</taxon>
    </lineage>
</organism>
<keyword evidence="1" id="KW-0472">Membrane</keyword>
<reference evidence="2 3" key="1">
    <citation type="journal article" date="2010" name="Stand. Genomic Sci.">
        <title>Complete genome sequence of Conexibacter woesei type strain (ID131577).</title>
        <authorList>
            <person name="Pukall R."/>
            <person name="Lapidus A."/>
            <person name="Glavina Del Rio T."/>
            <person name="Copeland A."/>
            <person name="Tice H."/>
            <person name="Cheng J.-F."/>
            <person name="Lucas S."/>
            <person name="Chen F."/>
            <person name="Nolan M."/>
            <person name="Bruce D."/>
            <person name="Goodwin L."/>
            <person name="Pitluck S."/>
            <person name="Mavromatis K."/>
            <person name="Ivanova N."/>
            <person name="Ovchinnikova G."/>
            <person name="Pati A."/>
            <person name="Chen A."/>
            <person name="Palaniappan K."/>
            <person name="Land M."/>
            <person name="Hauser L."/>
            <person name="Chang Y.-J."/>
            <person name="Jeffries C.D."/>
            <person name="Chain P."/>
            <person name="Meincke L."/>
            <person name="Sims D."/>
            <person name="Brettin T."/>
            <person name="Detter J.C."/>
            <person name="Rohde M."/>
            <person name="Goeker M."/>
            <person name="Bristow J."/>
            <person name="Eisen J.A."/>
            <person name="Markowitz V."/>
            <person name="Kyrpides N.C."/>
            <person name="Klenk H.-P."/>
            <person name="Hugenholtz P."/>
        </authorList>
    </citation>
    <scope>NUCLEOTIDE SEQUENCE [LARGE SCALE GENOMIC DNA]</scope>
    <source>
        <strain evidence="3">DSM 14684 / CIP 108061 / JCM 11494 / NBRC 100937 / ID131577</strain>
    </source>
</reference>
<protein>
    <submittedName>
        <fullName evidence="2">Uncharacterized protein</fullName>
    </submittedName>
</protein>
<keyword evidence="1" id="KW-1133">Transmembrane helix</keyword>
<feature type="transmembrane region" description="Helical" evidence="1">
    <location>
        <begin position="192"/>
        <end position="210"/>
    </location>
</feature>
<feature type="transmembrane region" description="Helical" evidence="1">
    <location>
        <begin position="236"/>
        <end position="259"/>
    </location>
</feature>
<dbReference type="KEGG" id="cwo:Cwoe_5659"/>
<dbReference type="eggNOG" id="COG1277">
    <property type="taxonomic scope" value="Bacteria"/>
</dbReference>
<evidence type="ECO:0000313" key="2">
    <source>
        <dbReference type="EMBL" id="ADB54063.1"/>
    </source>
</evidence>
<feature type="transmembrane region" description="Helical" evidence="1">
    <location>
        <begin position="45"/>
        <end position="68"/>
    </location>
</feature>
<keyword evidence="1" id="KW-0812">Transmembrane</keyword>
<dbReference type="RefSeq" id="WP_012937114.1">
    <property type="nucleotide sequence ID" value="NC_013739.1"/>
</dbReference>
<dbReference type="AlphaFoldDB" id="D3F1N2"/>
<feature type="transmembrane region" description="Helical" evidence="1">
    <location>
        <begin position="80"/>
        <end position="102"/>
    </location>
</feature>
<accession>D3F1N2</accession>
<reference evidence="3" key="2">
    <citation type="submission" date="2010-01" db="EMBL/GenBank/DDBJ databases">
        <title>The complete genome of Conexibacter woesei DSM 14684.</title>
        <authorList>
            <consortium name="US DOE Joint Genome Institute (JGI-PGF)"/>
            <person name="Lucas S."/>
            <person name="Copeland A."/>
            <person name="Lapidus A."/>
            <person name="Glavina del Rio T."/>
            <person name="Dalin E."/>
            <person name="Tice H."/>
            <person name="Bruce D."/>
            <person name="Goodwin L."/>
            <person name="Pitluck S."/>
            <person name="Kyrpides N."/>
            <person name="Mavromatis K."/>
            <person name="Ivanova N."/>
            <person name="Mikhailova N."/>
            <person name="Chertkov O."/>
            <person name="Brettin T."/>
            <person name="Detter J.C."/>
            <person name="Han C."/>
            <person name="Larimer F."/>
            <person name="Land M."/>
            <person name="Hauser L."/>
            <person name="Markowitz V."/>
            <person name="Cheng J.-F."/>
            <person name="Hugenholtz P."/>
            <person name="Woyke T."/>
            <person name="Wu D."/>
            <person name="Pukall R."/>
            <person name="Steenblock K."/>
            <person name="Schneider S."/>
            <person name="Klenk H.-P."/>
            <person name="Eisen J.A."/>
        </authorList>
    </citation>
    <scope>NUCLEOTIDE SEQUENCE [LARGE SCALE GENOMIC DNA]</scope>
    <source>
        <strain evidence="3">DSM 14684 / CIP 108061 / JCM 11494 / NBRC 100937 / ID131577</strain>
    </source>
</reference>
<feature type="transmembrane region" description="Helical" evidence="1">
    <location>
        <begin position="167"/>
        <end position="185"/>
    </location>
</feature>
<name>D3F1N2_CONWI</name>
<gene>
    <name evidence="2" type="ordered locus">Cwoe_5659</name>
</gene>
<sequence>MSAVTAPEPAGFGTAAPRTGADVRPGLARLTKVELRKMTDTRAGFWLLVTVALLTLAIVAIVCISGDAADHTFDNMLEVALAPSSVLLPIVGILVVTSEWTQRTSLITFALVPQRERVLAGKLLAGAVLALLALVVALIAAAIGTLVMSPDVDDVWSLQLGLLGQDVIAMVTGMFTGVAFGAMLLATAPAIVLYFALPIAFGAIGSISALNDVAEWVDASRALAPMTSELLSGTQWARALVALAVWVALPLAIGLWRFLRGEVR</sequence>
<dbReference type="Proteomes" id="UP000008229">
    <property type="component" value="Chromosome"/>
</dbReference>
<keyword evidence="3" id="KW-1185">Reference proteome</keyword>
<dbReference type="OrthoDB" id="3822725at2"/>
<dbReference type="STRING" id="469383.Cwoe_5659"/>
<feature type="transmembrane region" description="Helical" evidence="1">
    <location>
        <begin position="123"/>
        <end position="147"/>
    </location>
</feature>
<dbReference type="EMBL" id="CP001854">
    <property type="protein sequence ID" value="ADB54063.1"/>
    <property type="molecule type" value="Genomic_DNA"/>
</dbReference>
<dbReference type="HOGENOM" id="CLU_996688_0_0_11"/>